<dbReference type="Proteomes" id="UP000327424">
    <property type="component" value="Chromosome"/>
</dbReference>
<proteinExistence type="predicted"/>
<dbReference type="AlphaFoldDB" id="A0A5J6WQE1"/>
<dbReference type="EMBL" id="CP044399">
    <property type="protein sequence ID" value="QFI39418.1"/>
    <property type="molecule type" value="Genomic_DNA"/>
</dbReference>
<evidence type="ECO:0000313" key="1">
    <source>
        <dbReference type="EMBL" id="QFI39418.1"/>
    </source>
</evidence>
<dbReference type="KEGG" id="mmaa:FR932_17025"/>
<reference evidence="1 2" key="1">
    <citation type="submission" date="2019-09" db="EMBL/GenBank/DDBJ databases">
        <title>Hybrid Assembly of the complete Genome of the Deep-Sea Bacterium Moritella marina from long Nanopore and Illumina reads.</title>
        <authorList>
            <person name="Magin S."/>
            <person name="Georgoulis A."/>
            <person name="Papadimitriou K."/>
            <person name="Iliakis G."/>
            <person name="Vorgias C.E."/>
        </authorList>
    </citation>
    <scope>NUCLEOTIDE SEQUENCE [LARGE SCALE GENOMIC DNA]</scope>
    <source>
        <strain evidence="1 2">MP-1</strain>
    </source>
</reference>
<organism evidence="1 2">
    <name type="scientific">Moritella marina ATCC 15381</name>
    <dbReference type="NCBI Taxonomy" id="1202962"/>
    <lineage>
        <taxon>Bacteria</taxon>
        <taxon>Pseudomonadati</taxon>
        <taxon>Pseudomonadota</taxon>
        <taxon>Gammaproteobacteria</taxon>
        <taxon>Alteromonadales</taxon>
        <taxon>Moritellaceae</taxon>
        <taxon>Moritella</taxon>
    </lineage>
</organism>
<keyword evidence="2" id="KW-1185">Reference proteome</keyword>
<protein>
    <submittedName>
        <fullName evidence="1">Uncharacterized protein</fullName>
    </submittedName>
</protein>
<evidence type="ECO:0000313" key="2">
    <source>
        <dbReference type="Proteomes" id="UP000327424"/>
    </source>
</evidence>
<name>A0A5J6WQE1_MORMI</name>
<dbReference type="RefSeq" id="WP_019441203.1">
    <property type="nucleotide sequence ID" value="NZ_ALOE01000014.1"/>
</dbReference>
<gene>
    <name evidence="1" type="ORF">FR932_17025</name>
</gene>
<accession>A0A5J6WQE1</accession>
<sequence>MHNPIKVPGPDISYPGILSYIYIDGSKVLSAHPLFALKSETDDWWACTPDHKDAMLVGYKLKHSDHELYQCIDPAELKKIGLELDPRLHNQPIDFIND</sequence>